<sequence>MNFTRTARATRTRITVSAAALAAGALMLTACSGSSDAASSQSPSSSLASSFDGDYISITDGARGGIAAIDGHKITYINVTAGDQQCQLTTKALDDIKHRSIVKGGKTDKGQYQVLSTGTINDSRTSVLWDDVNGSDQTGTDPGSGSISMSNSMITLGYTFAYSIDQVQLIPADSDQAKTLMAKDCNQQS</sequence>
<organism evidence="2 3">
    <name type="scientific">Streptomyces montanus</name>
    <dbReference type="NCBI Taxonomy" id="2580423"/>
    <lineage>
        <taxon>Bacteria</taxon>
        <taxon>Bacillati</taxon>
        <taxon>Actinomycetota</taxon>
        <taxon>Actinomycetes</taxon>
        <taxon>Kitasatosporales</taxon>
        <taxon>Streptomycetaceae</taxon>
        <taxon>Streptomyces</taxon>
    </lineage>
</organism>
<feature type="chain" id="PRO_5024453889" evidence="1">
    <location>
        <begin position="38"/>
        <end position="189"/>
    </location>
</feature>
<evidence type="ECO:0000256" key="1">
    <source>
        <dbReference type="SAM" id="SignalP"/>
    </source>
</evidence>
<dbReference type="EMBL" id="VBZC01000017">
    <property type="protein sequence ID" value="TLS44972.1"/>
    <property type="molecule type" value="Genomic_DNA"/>
</dbReference>
<feature type="signal peptide" evidence="1">
    <location>
        <begin position="1"/>
        <end position="37"/>
    </location>
</feature>
<evidence type="ECO:0000313" key="2">
    <source>
        <dbReference type="EMBL" id="TLS44972.1"/>
    </source>
</evidence>
<name>A0A5R9FM52_9ACTN</name>
<reference evidence="2 3" key="1">
    <citation type="submission" date="2019-05" db="EMBL/GenBank/DDBJ databases">
        <title>Streptomyces sp. NEAU-C151, a novel actinomycete isolated from soil.</title>
        <authorList>
            <person name="Han L."/>
            <person name="Jiang H."/>
        </authorList>
    </citation>
    <scope>NUCLEOTIDE SEQUENCE [LARGE SCALE GENOMIC DNA]</scope>
    <source>
        <strain evidence="2 3">NEAU-C151</strain>
    </source>
</reference>
<keyword evidence="3" id="KW-1185">Reference proteome</keyword>
<protein>
    <submittedName>
        <fullName evidence="2">Uncharacterized protein</fullName>
    </submittedName>
</protein>
<dbReference type="RefSeq" id="WP_138046132.1">
    <property type="nucleotide sequence ID" value="NZ_VBZC01000017.1"/>
</dbReference>
<dbReference type="AlphaFoldDB" id="A0A5R9FM52"/>
<proteinExistence type="predicted"/>
<dbReference type="PROSITE" id="PS51257">
    <property type="entry name" value="PROKAR_LIPOPROTEIN"/>
    <property type="match status" value="1"/>
</dbReference>
<keyword evidence="1" id="KW-0732">Signal</keyword>
<gene>
    <name evidence="2" type="ORF">FE633_17695</name>
</gene>
<evidence type="ECO:0000313" key="3">
    <source>
        <dbReference type="Proteomes" id="UP000305906"/>
    </source>
</evidence>
<comment type="caution">
    <text evidence="2">The sequence shown here is derived from an EMBL/GenBank/DDBJ whole genome shotgun (WGS) entry which is preliminary data.</text>
</comment>
<dbReference type="Proteomes" id="UP000305906">
    <property type="component" value="Unassembled WGS sequence"/>
</dbReference>
<accession>A0A5R9FM52</accession>